<dbReference type="EMBL" id="LRVM01000003">
    <property type="protein sequence ID" value="KXL53211.1"/>
    <property type="molecule type" value="Genomic_DNA"/>
</dbReference>
<evidence type="ECO:0000259" key="1">
    <source>
        <dbReference type="Pfam" id="PF01471"/>
    </source>
</evidence>
<proteinExistence type="predicted"/>
<gene>
    <name evidence="2" type="ORF">CLNEO_11820</name>
</gene>
<feature type="domain" description="Peptidoglycan binding-like" evidence="1">
    <location>
        <begin position="341"/>
        <end position="401"/>
    </location>
</feature>
<dbReference type="RefSeq" id="WP_066085948.1">
    <property type="nucleotide sequence ID" value="NZ_LRVM01000003.1"/>
</dbReference>
<dbReference type="SUPFAM" id="SSF47090">
    <property type="entry name" value="PGBD-like"/>
    <property type="match status" value="1"/>
</dbReference>
<dbReference type="OrthoDB" id="2933491at2"/>
<organism evidence="2 3">
    <name type="scientific">Anaerotignum neopropionicum</name>
    <dbReference type="NCBI Taxonomy" id="36847"/>
    <lineage>
        <taxon>Bacteria</taxon>
        <taxon>Bacillati</taxon>
        <taxon>Bacillota</taxon>
        <taxon>Clostridia</taxon>
        <taxon>Lachnospirales</taxon>
        <taxon>Anaerotignaceae</taxon>
        <taxon>Anaerotignum</taxon>
    </lineage>
</organism>
<sequence>MSNGRISLRSNYLGGTGLLRINTYLTNIGMPAEGATVTVIDPYDDSVIEETRTNAWGEVSPIPLSAPPVDYSMEYDMPRPFNQYNVRVTLPDYEEAIINNVQIYPETTAVQEVSLTPMFSEINIPYPVLFGNFPPKIPEAEIKRLPFPSQQVVLPQPVIPSIIVVHAGVPEDASAPNYTVGFKDYIKNVASSEIYATWPRETLKANIHAMLSFTLNRVYTEWYRGKGFDFTITNSTAYDQAFTFGRNVFQEISEVVDEIFTNYIARPDIRQPLFTQYVDGRRVVREGWLSQWGSKDLGDQGYDALQILRNYYGSNVFLREAEKVDGIPMSFPGSTLAIGSSGESVRTIQEQLNAISNNYPLIPKLIEDGSYGERTAESVMVFQKVFNLPQTGTVNYPTWYKISDVYVAIQRLS</sequence>
<name>A0A136WFC5_9FIRM</name>
<dbReference type="AlphaFoldDB" id="A0A136WFC5"/>
<dbReference type="InterPro" id="IPR036365">
    <property type="entry name" value="PGBD-like_sf"/>
</dbReference>
<dbReference type="Pfam" id="PF01471">
    <property type="entry name" value="PG_binding_1"/>
    <property type="match status" value="1"/>
</dbReference>
<comment type="caution">
    <text evidence="2">The sequence shown here is derived from an EMBL/GenBank/DDBJ whole genome shotgun (WGS) entry which is preliminary data.</text>
</comment>
<dbReference type="InterPro" id="IPR002477">
    <property type="entry name" value="Peptidoglycan-bd-like"/>
</dbReference>
<reference evidence="2 3" key="1">
    <citation type="submission" date="2016-01" db="EMBL/GenBank/DDBJ databases">
        <title>Genome sequence of Clostridium neopropionicum X4, DSM-3847.</title>
        <authorList>
            <person name="Poehlein A."/>
            <person name="Beck M.H."/>
            <person name="Bengelsdorf F.R."/>
            <person name="Daniel R."/>
            <person name="Duerre P."/>
        </authorList>
    </citation>
    <scope>NUCLEOTIDE SEQUENCE [LARGE SCALE GENOMIC DNA]</scope>
    <source>
        <strain evidence="2 3">DSM-3847</strain>
    </source>
</reference>
<dbReference type="InterPro" id="IPR036366">
    <property type="entry name" value="PGBDSf"/>
</dbReference>
<dbReference type="Proteomes" id="UP000070539">
    <property type="component" value="Unassembled WGS sequence"/>
</dbReference>
<protein>
    <submittedName>
        <fullName evidence="2">Putative peptidoglycan binding domain protein</fullName>
    </submittedName>
</protein>
<evidence type="ECO:0000313" key="3">
    <source>
        <dbReference type="Proteomes" id="UP000070539"/>
    </source>
</evidence>
<accession>A0A136WFC5</accession>
<evidence type="ECO:0000313" key="2">
    <source>
        <dbReference type="EMBL" id="KXL53211.1"/>
    </source>
</evidence>
<keyword evidence="3" id="KW-1185">Reference proteome</keyword>
<dbReference type="PATRIC" id="fig|36847.3.peg.1368"/>
<dbReference type="Gene3D" id="1.10.101.10">
    <property type="entry name" value="PGBD-like superfamily/PGBD"/>
    <property type="match status" value="1"/>
</dbReference>
<dbReference type="STRING" id="36847.CLNEO_11820"/>